<keyword evidence="1" id="KW-0812">Transmembrane</keyword>
<evidence type="ECO:0000313" key="2">
    <source>
        <dbReference type="Proteomes" id="UP000818029"/>
    </source>
</evidence>
<dbReference type="RefSeq" id="XP_040973781.1">
    <property type="nucleotide sequence ID" value="XM_041117847.1"/>
</dbReference>
<reference evidence="3" key="2">
    <citation type="submission" date="2025-08" db="UniProtKB">
        <authorList>
            <consortium name="RefSeq"/>
        </authorList>
    </citation>
    <scope>IDENTIFICATION</scope>
</reference>
<dbReference type="Proteomes" id="UP000818029">
    <property type="component" value="Chromosome A07"/>
</dbReference>
<reference evidence="2" key="1">
    <citation type="journal article" date="2020" name="Nat. Genet.">
        <title>Genomic diversifications of five Gossypium allopolyploid species and their impact on cotton improvement.</title>
        <authorList>
            <person name="Chen Z.J."/>
            <person name="Sreedasyam A."/>
            <person name="Ando A."/>
            <person name="Song Q."/>
            <person name="De Santiago L.M."/>
            <person name="Hulse-Kemp A.M."/>
            <person name="Ding M."/>
            <person name="Ye W."/>
            <person name="Kirkbride R.C."/>
            <person name="Jenkins J."/>
            <person name="Plott C."/>
            <person name="Lovell J."/>
            <person name="Lin Y.M."/>
            <person name="Vaughn R."/>
            <person name="Liu B."/>
            <person name="Simpson S."/>
            <person name="Scheffler B.E."/>
            <person name="Wen L."/>
            <person name="Saski C.A."/>
            <person name="Grover C.E."/>
            <person name="Hu G."/>
            <person name="Conover J.L."/>
            <person name="Carlson J.W."/>
            <person name="Shu S."/>
            <person name="Boston L.B."/>
            <person name="Williams M."/>
            <person name="Peterson D.G."/>
            <person name="McGee K."/>
            <person name="Jones D.C."/>
            <person name="Wendel J.F."/>
            <person name="Stelly D.M."/>
            <person name="Grimwood J."/>
            <person name="Schmutz J."/>
        </authorList>
    </citation>
    <scope>NUCLEOTIDE SEQUENCE [LARGE SCALE GENOMIC DNA]</scope>
    <source>
        <strain evidence="2">cv. TM-1</strain>
    </source>
</reference>
<sequence length="128" mass="13818">MVISGDGSSRSKTTMWGWLLVGIGSLVLLGFLFTAFISHLLPPSNYTLIAAIQNDWVVNFHIKTNGVKLPCCENIQELVNKHSGGSCKHIIKSGQSVMSSPRGLFCVVPPTCASSSRLLDSSGWLNLQ</sequence>
<dbReference type="GeneID" id="121232237"/>
<name>A0ABM3C3B1_GOSHI</name>
<evidence type="ECO:0000313" key="3">
    <source>
        <dbReference type="RefSeq" id="XP_040973781.1"/>
    </source>
</evidence>
<protein>
    <submittedName>
        <fullName evidence="3">Uncharacterized protein isoform X1</fullName>
    </submittedName>
</protein>
<organism evidence="2 3">
    <name type="scientific">Gossypium hirsutum</name>
    <name type="common">Upland cotton</name>
    <name type="synonym">Gossypium mexicanum</name>
    <dbReference type="NCBI Taxonomy" id="3635"/>
    <lineage>
        <taxon>Eukaryota</taxon>
        <taxon>Viridiplantae</taxon>
        <taxon>Streptophyta</taxon>
        <taxon>Embryophyta</taxon>
        <taxon>Tracheophyta</taxon>
        <taxon>Spermatophyta</taxon>
        <taxon>Magnoliopsida</taxon>
        <taxon>eudicotyledons</taxon>
        <taxon>Gunneridae</taxon>
        <taxon>Pentapetalae</taxon>
        <taxon>rosids</taxon>
        <taxon>malvids</taxon>
        <taxon>Malvales</taxon>
        <taxon>Malvaceae</taxon>
        <taxon>Malvoideae</taxon>
        <taxon>Gossypium</taxon>
    </lineage>
</organism>
<proteinExistence type="predicted"/>
<keyword evidence="2" id="KW-1185">Reference proteome</keyword>
<keyword evidence="1" id="KW-1133">Transmembrane helix</keyword>
<feature type="transmembrane region" description="Helical" evidence="1">
    <location>
        <begin position="15"/>
        <end position="37"/>
    </location>
</feature>
<dbReference type="PANTHER" id="PTHR36485:SF1">
    <property type="entry name" value="TRANSMEMBRANE PROTEIN"/>
    <property type="match status" value="1"/>
</dbReference>
<keyword evidence="1" id="KW-0472">Membrane</keyword>
<accession>A0ABM3C3B1</accession>
<evidence type="ECO:0000256" key="1">
    <source>
        <dbReference type="SAM" id="Phobius"/>
    </source>
</evidence>
<dbReference type="PANTHER" id="PTHR36485">
    <property type="entry name" value="OS01G0939000 PROTEIN"/>
    <property type="match status" value="1"/>
</dbReference>
<gene>
    <name evidence="3" type="primary">LOC121232237</name>
</gene>